<keyword evidence="2" id="KW-1185">Reference proteome</keyword>
<dbReference type="EMBL" id="FOJU01000003">
    <property type="protein sequence ID" value="SFB01330.1"/>
    <property type="molecule type" value="Genomic_DNA"/>
</dbReference>
<sequence length="267" mass="29493">MPMTYHPFERLEAPRPTRWLLTCDHAANTVPPFVNGGDLGLPASDMSRHIAYDVGAAGVTRRLATALGAHAVLSNFSRLVIDPNRGEDDPTLLMKLYDGSIIPANRHAGPEDLSARKTACYDPYHQAVEDLANRQDDPVIVSIHSFTRQLRGRAPRPWQIGILYAEDDRLAGEFIGQLRNDRPLAELIRSACGEPLCVGANEPYPGYLPGDAIDRHATAHGRMNVLIEIRNDLIQHEDGQRAWASLLAPLLERALAAAQMKENEETD</sequence>
<evidence type="ECO:0000313" key="2">
    <source>
        <dbReference type="Proteomes" id="UP000198796"/>
    </source>
</evidence>
<dbReference type="Proteomes" id="UP000198796">
    <property type="component" value="Unassembled WGS sequence"/>
</dbReference>
<protein>
    <submittedName>
        <fullName evidence="1">Predicted N-formylglutamate amidohydrolase</fullName>
    </submittedName>
</protein>
<gene>
    <name evidence="1" type="ORF">SAMN05421688_2373</name>
</gene>
<dbReference type="GO" id="GO:0016787">
    <property type="term" value="F:hydrolase activity"/>
    <property type="evidence" value="ECO:0007669"/>
    <property type="project" value="UniProtKB-KW"/>
</dbReference>
<evidence type="ECO:0000313" key="1">
    <source>
        <dbReference type="EMBL" id="SFB01330.1"/>
    </source>
</evidence>
<name>A0A1I0XM00_9RHOB</name>
<dbReference type="SUPFAM" id="SSF53187">
    <property type="entry name" value="Zn-dependent exopeptidases"/>
    <property type="match status" value="1"/>
</dbReference>
<organism evidence="1 2">
    <name type="scientific">Poseidonocella pacifica</name>
    <dbReference type="NCBI Taxonomy" id="871651"/>
    <lineage>
        <taxon>Bacteria</taxon>
        <taxon>Pseudomonadati</taxon>
        <taxon>Pseudomonadota</taxon>
        <taxon>Alphaproteobacteria</taxon>
        <taxon>Rhodobacterales</taxon>
        <taxon>Roseobacteraceae</taxon>
        <taxon>Poseidonocella</taxon>
    </lineage>
</organism>
<dbReference type="PIRSF" id="PIRSF029730">
    <property type="entry name" value="UCP029730"/>
    <property type="match status" value="1"/>
</dbReference>
<dbReference type="InterPro" id="IPR011227">
    <property type="entry name" value="UCP029730"/>
</dbReference>
<dbReference type="Gene3D" id="3.40.630.40">
    <property type="entry name" value="Zn-dependent exopeptidases"/>
    <property type="match status" value="1"/>
</dbReference>
<dbReference type="AlphaFoldDB" id="A0A1I0XM00"/>
<accession>A0A1I0XM00</accession>
<reference evidence="1 2" key="1">
    <citation type="submission" date="2016-10" db="EMBL/GenBank/DDBJ databases">
        <authorList>
            <person name="de Groot N.N."/>
        </authorList>
    </citation>
    <scope>NUCLEOTIDE SEQUENCE [LARGE SCALE GENOMIC DNA]</scope>
    <source>
        <strain evidence="1 2">DSM 29316</strain>
    </source>
</reference>
<keyword evidence="1" id="KW-0378">Hydrolase</keyword>
<dbReference type="Pfam" id="PF05013">
    <property type="entry name" value="FGase"/>
    <property type="match status" value="1"/>
</dbReference>
<proteinExistence type="predicted"/>
<dbReference type="STRING" id="871651.SAMN05421688_2373"/>
<dbReference type="InterPro" id="IPR007709">
    <property type="entry name" value="N-FG_amidohydro"/>
</dbReference>